<dbReference type="EMBL" id="FSRM01000002">
    <property type="protein sequence ID" value="SIO46109.1"/>
    <property type="molecule type" value="Genomic_DNA"/>
</dbReference>
<reference evidence="3" key="1">
    <citation type="submission" date="2016-11" db="EMBL/GenBank/DDBJ databases">
        <authorList>
            <person name="Jaros S."/>
            <person name="Januszkiewicz K."/>
            <person name="Wedrychowicz H."/>
        </authorList>
    </citation>
    <scope>NUCLEOTIDE SEQUENCE [LARGE SCALE GENOMIC DNA]</scope>
    <source>
        <strain evidence="3">GAS86</strain>
    </source>
</reference>
<feature type="region of interest" description="Disordered" evidence="1">
    <location>
        <begin position="354"/>
        <end position="397"/>
    </location>
</feature>
<dbReference type="InterPro" id="IPR052945">
    <property type="entry name" value="Mitotic_Regulator"/>
</dbReference>
<protein>
    <submittedName>
        <fullName evidence="3">TPR repeat</fullName>
    </submittedName>
</protein>
<dbReference type="SMART" id="SM00671">
    <property type="entry name" value="SEL1"/>
    <property type="match status" value="5"/>
</dbReference>
<feature type="domain" description="Peptidase C14 caspase" evidence="2">
    <location>
        <begin position="61"/>
        <end position="235"/>
    </location>
</feature>
<dbReference type="GO" id="GO:0004197">
    <property type="term" value="F:cysteine-type endopeptidase activity"/>
    <property type="evidence" value="ECO:0007669"/>
    <property type="project" value="InterPro"/>
</dbReference>
<feature type="region of interest" description="Disordered" evidence="1">
    <location>
        <begin position="280"/>
        <end position="322"/>
    </location>
</feature>
<accession>A0A1N6JPL1</accession>
<proteinExistence type="predicted"/>
<dbReference type="Pfam" id="PF00656">
    <property type="entry name" value="Peptidase_C14"/>
    <property type="match status" value="1"/>
</dbReference>
<dbReference type="Gene3D" id="1.25.40.10">
    <property type="entry name" value="Tetratricopeptide repeat domain"/>
    <property type="match status" value="1"/>
</dbReference>
<gene>
    <name evidence="3" type="ORF">SAMN05444168_4754</name>
</gene>
<dbReference type="Gene3D" id="3.40.50.1460">
    <property type="match status" value="1"/>
</dbReference>
<dbReference type="GO" id="GO:0006508">
    <property type="term" value="P:proteolysis"/>
    <property type="evidence" value="ECO:0007669"/>
    <property type="project" value="InterPro"/>
</dbReference>
<dbReference type="InterPro" id="IPR011600">
    <property type="entry name" value="Pept_C14_caspase"/>
</dbReference>
<dbReference type="PANTHER" id="PTHR43628">
    <property type="entry name" value="ACTIVATOR OF C KINASE PROTEIN 1-RELATED"/>
    <property type="match status" value="1"/>
</dbReference>
<sequence length="610" mass="65549">MTYPADLSFKAESKVVLIGTPECPQDAERLPPLPHVRANIAELKRLLLDPNVVGLPATSIVEIVDEPAASDVLGKLHKAAKLATDTLIVYYSGHGLYGDAQSALYLTSRNTESDTKSSAIDIEAVKRIIRESSAVKRVMILDCCYSGRAFDGGMSDQSDDLVSAVDLMGTYGIAAVPGDYKAWAPPGATLTFFSQTLINVLLRGIQNDKDTVTLDEVFSAVRDEIRRDARTKLPQRTNWIDGGKFRIARNRYADQDRLLSTSRAIEAAIGLERNAEKSPSLAIGSPVSRRDDIVPDKSASSATLQSADINQDDNKPAVPDTSKVPSFNRVGYWLVFLVAVGLLVAGFSHFSNTGNRTSGETVLDQGTSAPSGASAADSTPTASSGASIVSQAAPPASEGPIQQLETFALTHDAATRGDAKAQNKLGGLYFHGTGTAQSDRDAVTWYRKAAQQGNPDAQINLGFMYQEGRGVDQSSTEAIKWLQTAADQGDSTGMLNLGVMYKKGLGVTKSYDEAIKWFQKAADQGDPQGQVELGLMYENGLGTLKNGAEAVRWFQKAAEQGYLVAQLKLAWIYDYGLGVPKNETEAAKWYRKAADQGDEGAKEALQKLGH</sequence>
<dbReference type="InterPro" id="IPR029030">
    <property type="entry name" value="Caspase-like_dom_sf"/>
</dbReference>
<feature type="compositionally biased region" description="Polar residues" evidence="1">
    <location>
        <begin position="298"/>
        <end position="309"/>
    </location>
</feature>
<evidence type="ECO:0000259" key="2">
    <source>
        <dbReference type="Pfam" id="PF00656"/>
    </source>
</evidence>
<dbReference type="NCBIfam" id="NF047832">
    <property type="entry name" value="caspase_w_EACC1"/>
    <property type="match status" value="1"/>
</dbReference>
<dbReference type="RefSeq" id="WP_074266817.1">
    <property type="nucleotide sequence ID" value="NZ_FSRM01000002.1"/>
</dbReference>
<evidence type="ECO:0000313" key="3">
    <source>
        <dbReference type="EMBL" id="SIO46109.1"/>
    </source>
</evidence>
<dbReference type="InterPro" id="IPR011990">
    <property type="entry name" value="TPR-like_helical_dom_sf"/>
</dbReference>
<name>A0A1N6JPL1_9BURK</name>
<dbReference type="InterPro" id="IPR006597">
    <property type="entry name" value="Sel1-like"/>
</dbReference>
<dbReference type="PANTHER" id="PTHR43628:SF1">
    <property type="entry name" value="CHITIN SYNTHASE REGULATORY FACTOR 2-RELATED"/>
    <property type="match status" value="1"/>
</dbReference>
<organism evidence="3">
    <name type="scientific">Paraburkholderia phenazinium</name>
    <dbReference type="NCBI Taxonomy" id="60549"/>
    <lineage>
        <taxon>Bacteria</taxon>
        <taxon>Pseudomonadati</taxon>
        <taxon>Pseudomonadota</taxon>
        <taxon>Betaproteobacteria</taxon>
        <taxon>Burkholderiales</taxon>
        <taxon>Burkholderiaceae</taxon>
        <taxon>Paraburkholderia</taxon>
    </lineage>
</organism>
<dbReference type="SUPFAM" id="SSF81901">
    <property type="entry name" value="HCP-like"/>
    <property type="match status" value="1"/>
</dbReference>
<dbReference type="Proteomes" id="UP000184693">
    <property type="component" value="Unassembled WGS sequence"/>
</dbReference>
<dbReference type="OrthoDB" id="5365194at2"/>
<dbReference type="Pfam" id="PF08238">
    <property type="entry name" value="Sel1"/>
    <property type="match status" value="5"/>
</dbReference>
<evidence type="ECO:0000256" key="1">
    <source>
        <dbReference type="SAM" id="MobiDB-lite"/>
    </source>
</evidence>
<feature type="compositionally biased region" description="Low complexity" evidence="1">
    <location>
        <begin position="366"/>
        <end position="387"/>
    </location>
</feature>
<dbReference type="AlphaFoldDB" id="A0A1N6JPL1"/>
<dbReference type="SUPFAM" id="SSF52129">
    <property type="entry name" value="Caspase-like"/>
    <property type="match status" value="1"/>
</dbReference>